<dbReference type="InterPro" id="IPR035447">
    <property type="entry name" value="DNA_topo_I_N_sf"/>
</dbReference>
<reference evidence="10" key="1">
    <citation type="journal article" date="2019" name="MBio">
        <title>Virus Genomes from Deep Sea Sediments Expand the Ocean Megavirome and Support Independent Origins of Viral Gigantism.</title>
        <authorList>
            <person name="Backstrom D."/>
            <person name="Yutin N."/>
            <person name="Jorgensen S.L."/>
            <person name="Dharamshi J."/>
            <person name="Homa F."/>
            <person name="Zaremba-Niedwiedzka K."/>
            <person name="Spang A."/>
            <person name="Wolf Y.I."/>
            <person name="Koonin E.V."/>
            <person name="Ettema T.J."/>
        </authorList>
    </citation>
    <scope>NUCLEOTIDE SEQUENCE</scope>
</reference>
<proteinExistence type="inferred from homology"/>
<evidence type="ECO:0000256" key="6">
    <source>
        <dbReference type="ARBA" id="ARBA00023235"/>
    </source>
</evidence>
<dbReference type="GO" id="GO:0003917">
    <property type="term" value="F:DNA topoisomerase type I (single strand cut, ATP-independent) activity"/>
    <property type="evidence" value="ECO:0007669"/>
    <property type="project" value="UniProtKB-UniRule"/>
</dbReference>
<evidence type="ECO:0000259" key="9">
    <source>
        <dbReference type="Pfam" id="PF21338"/>
    </source>
</evidence>
<evidence type="ECO:0000256" key="5">
    <source>
        <dbReference type="ARBA" id="ARBA00023125"/>
    </source>
</evidence>
<accession>A0A481Z2Y5</accession>
<dbReference type="InterPro" id="IPR014711">
    <property type="entry name" value="TopoI_cat_a-hlx-sub_euk"/>
</dbReference>
<feature type="domain" description="DNA topoisomerase IB N-terminal" evidence="9">
    <location>
        <begin position="32"/>
        <end position="79"/>
    </location>
</feature>
<evidence type="ECO:0000259" key="8">
    <source>
        <dbReference type="Pfam" id="PF01028"/>
    </source>
</evidence>
<evidence type="ECO:0000256" key="1">
    <source>
        <dbReference type="ARBA" id="ARBA00000213"/>
    </source>
</evidence>
<sequence>MNINKLLAREQAFDVKYYKTGIGRRKIKKKVFIYFYIINKKLVSKQDQVRINKLHIPPAWINVWISPDPKSPIQAIGIDSKGIKQYRYNEIHIKKAEEKKFIKMYDFIKKIPKLDKVIKKHEKLDTYDKYRVIASMLTIIKLLHLRVGKEVYARRNKSYGVSSLRKVHMNIEGDIIRLRFKGKSKKRLSYSLKNKILAKHLRLLLRLEGSKLFQYIDDVTGKVKGITDVDLNNYVQSIMGKKFTIKDFRTYSSNRYFIMALLKETQKRAPKNTKVIKKNIINAIKRTAKYLRHTKAVSKKSYILNFIVNMYQNNPEYFLNAVKKESDPNDILLNILRLYKKKVINI</sequence>
<dbReference type="InterPro" id="IPR001631">
    <property type="entry name" value="TopoI"/>
</dbReference>
<comment type="catalytic activity">
    <reaction evidence="1 7">
        <text>ATP-independent breakage of single-stranded DNA, followed by passage and rejoining.</text>
        <dbReference type="EC" id="5.6.2.1"/>
    </reaction>
</comment>
<protein>
    <recommendedName>
        <fullName evidence="3">DNA topoisomerase</fullName>
        <ecNumber evidence="3">5.6.2.1</ecNumber>
    </recommendedName>
</protein>
<gene>
    <name evidence="10" type="ORF">LCMiAC02_02480</name>
</gene>
<dbReference type="EMBL" id="MK500408">
    <property type="protein sequence ID" value="QBK89154.1"/>
    <property type="molecule type" value="Genomic_DNA"/>
</dbReference>
<evidence type="ECO:0000256" key="3">
    <source>
        <dbReference type="ARBA" id="ARBA00012891"/>
    </source>
</evidence>
<dbReference type="PROSITE" id="PS52038">
    <property type="entry name" value="TOPO_IB_2"/>
    <property type="match status" value="1"/>
</dbReference>
<dbReference type="SUPFAM" id="SSF55869">
    <property type="entry name" value="DNA topoisomerase I domain"/>
    <property type="match status" value="1"/>
</dbReference>
<name>A0A481Z2Y5_9VIRU</name>
<dbReference type="Pfam" id="PF01028">
    <property type="entry name" value="Topoisom_I"/>
    <property type="match status" value="1"/>
</dbReference>
<dbReference type="Gene3D" id="3.90.15.10">
    <property type="entry name" value="Topoisomerase I, Chain A, domain 3"/>
    <property type="match status" value="1"/>
</dbReference>
<dbReference type="SUPFAM" id="SSF56349">
    <property type="entry name" value="DNA breaking-rejoining enzymes"/>
    <property type="match status" value="1"/>
</dbReference>
<feature type="active site" description="O-(3'-phospho-DNA)-tyrosine intermediate" evidence="7">
    <location>
        <position position="302"/>
    </location>
</feature>
<keyword evidence="6 7" id="KW-0413">Isomerase</keyword>
<dbReference type="Pfam" id="PF21338">
    <property type="entry name" value="Top1B_N_bact"/>
    <property type="match status" value="1"/>
</dbReference>
<dbReference type="InterPro" id="IPR011010">
    <property type="entry name" value="DNA_brk_join_enz"/>
</dbReference>
<dbReference type="InterPro" id="IPR049331">
    <property type="entry name" value="Top1B_N_bact"/>
</dbReference>
<feature type="domain" description="DNA topoisomerase I catalytic core eukaryotic-type" evidence="8">
    <location>
        <begin position="95"/>
        <end position="300"/>
    </location>
</feature>
<evidence type="ECO:0000256" key="2">
    <source>
        <dbReference type="ARBA" id="ARBA00006645"/>
    </source>
</evidence>
<evidence type="ECO:0000256" key="4">
    <source>
        <dbReference type="ARBA" id="ARBA00023029"/>
    </source>
</evidence>
<dbReference type="GO" id="GO:0006265">
    <property type="term" value="P:DNA topological change"/>
    <property type="evidence" value="ECO:0007669"/>
    <property type="project" value="UniProtKB-UniRule"/>
</dbReference>
<comment type="similarity">
    <text evidence="2 7">Belongs to the type IB topoisomerase family.</text>
</comment>
<dbReference type="EC" id="5.6.2.1" evidence="3"/>
<keyword evidence="4 7" id="KW-0799">Topoisomerase</keyword>
<evidence type="ECO:0000313" key="10">
    <source>
        <dbReference type="EMBL" id="QBK89154.1"/>
    </source>
</evidence>
<keyword evidence="5 7" id="KW-0238">DNA-binding</keyword>
<organism evidence="10">
    <name type="scientific">Mimivirus LCMiAC02</name>
    <dbReference type="NCBI Taxonomy" id="2506609"/>
    <lineage>
        <taxon>Viruses</taxon>
        <taxon>Varidnaviria</taxon>
        <taxon>Bamfordvirae</taxon>
        <taxon>Nucleocytoviricota</taxon>
        <taxon>Megaviricetes</taxon>
        <taxon>Imitervirales</taxon>
        <taxon>Mimiviridae</taxon>
        <taxon>Klosneuvirinae</taxon>
    </lineage>
</organism>
<dbReference type="PRINTS" id="PR00416">
    <property type="entry name" value="EUTPISMRASEI"/>
</dbReference>
<evidence type="ECO:0000256" key="7">
    <source>
        <dbReference type="PROSITE-ProRule" id="PRU01382"/>
    </source>
</evidence>
<dbReference type="Gene3D" id="3.30.66.10">
    <property type="entry name" value="DNA topoisomerase I domain"/>
    <property type="match status" value="1"/>
</dbReference>
<dbReference type="GO" id="GO:0003677">
    <property type="term" value="F:DNA binding"/>
    <property type="evidence" value="ECO:0007669"/>
    <property type="project" value="UniProtKB-UniRule"/>
</dbReference>
<dbReference type="InterPro" id="IPR013500">
    <property type="entry name" value="TopoI_cat_euk"/>
</dbReference>